<evidence type="ECO:0000256" key="2">
    <source>
        <dbReference type="SAM" id="MobiDB-lite"/>
    </source>
</evidence>
<protein>
    <recommendedName>
        <fullName evidence="5">NADH dehydrogenase [ubiquinone] 1 alpha subcomplex subunit</fullName>
    </recommendedName>
</protein>
<dbReference type="PANTHER" id="PTHR32470">
    <property type="entry name" value="ADH DEHYDROGENASE [UBIQUINONE] 1 ALPHA SUBCOMPLEX ASSEMBLY FACTOR 2"/>
    <property type="match status" value="1"/>
</dbReference>
<dbReference type="InterPro" id="IPR052618">
    <property type="entry name" value="ComplexI_NDUFA12"/>
</dbReference>
<organism evidence="3 4">
    <name type="scientific">Malassezia nana</name>
    <dbReference type="NCBI Taxonomy" id="180528"/>
    <lineage>
        <taxon>Eukaryota</taxon>
        <taxon>Fungi</taxon>
        <taxon>Dikarya</taxon>
        <taxon>Basidiomycota</taxon>
        <taxon>Ustilaginomycotina</taxon>
        <taxon>Malasseziomycetes</taxon>
        <taxon>Malasseziales</taxon>
        <taxon>Malasseziaceae</taxon>
        <taxon>Malassezia</taxon>
    </lineage>
</organism>
<name>A0AAF0EGH2_9BASI</name>
<evidence type="ECO:0000313" key="4">
    <source>
        <dbReference type="Proteomes" id="UP001213623"/>
    </source>
</evidence>
<dbReference type="EMBL" id="CP119892">
    <property type="protein sequence ID" value="WFD25245.1"/>
    <property type="molecule type" value="Genomic_DNA"/>
</dbReference>
<evidence type="ECO:0008006" key="5">
    <source>
        <dbReference type="Google" id="ProtNLM"/>
    </source>
</evidence>
<dbReference type="GO" id="GO:0032981">
    <property type="term" value="P:mitochondrial respiratory chain complex I assembly"/>
    <property type="evidence" value="ECO:0007669"/>
    <property type="project" value="TreeGrafter"/>
</dbReference>
<sequence>MTIWRALSRFFRIGNARYIVGHDLENNTYYEFPSLHPTDPRRTRRVVKWKNVPYPSDFNPKDMAIQWDAWMRHTRKHPPTIQHNAMVLQMREQAQKAQVEANREREHEYALEEQTQRKEPFAPEPEAANEDSEESVQSTTIQPIRRRE</sequence>
<dbReference type="AlphaFoldDB" id="A0AAF0EGH2"/>
<comment type="similarity">
    <text evidence="1">Belongs to the complex I NDUFA12 subunit family.</text>
</comment>
<reference evidence="3" key="1">
    <citation type="submission" date="2023-03" db="EMBL/GenBank/DDBJ databases">
        <title>Mating type loci evolution in Malassezia.</title>
        <authorList>
            <person name="Coelho M.A."/>
        </authorList>
    </citation>
    <scope>NUCLEOTIDE SEQUENCE</scope>
    <source>
        <strain evidence="3">CBS 9557</strain>
    </source>
</reference>
<evidence type="ECO:0000256" key="1">
    <source>
        <dbReference type="ARBA" id="ARBA00007355"/>
    </source>
</evidence>
<dbReference type="PANTHER" id="PTHR32470:SF2">
    <property type="entry name" value="NADH DEHYDROGENASE [UBIQUINONE] 1 ALPHA SUBCOMPLEX ASSEMBLY FACTOR 2"/>
    <property type="match status" value="1"/>
</dbReference>
<evidence type="ECO:0000313" key="3">
    <source>
        <dbReference type="EMBL" id="WFD25245.1"/>
    </source>
</evidence>
<dbReference type="InterPro" id="IPR007763">
    <property type="entry name" value="NDUFA12"/>
</dbReference>
<proteinExistence type="inferred from homology"/>
<gene>
    <name evidence="3" type="ORF">MNAN1_000212</name>
</gene>
<feature type="compositionally biased region" description="Basic and acidic residues" evidence="2">
    <location>
        <begin position="101"/>
        <end position="121"/>
    </location>
</feature>
<accession>A0AAF0EGH2</accession>
<feature type="region of interest" description="Disordered" evidence="2">
    <location>
        <begin position="92"/>
        <end position="148"/>
    </location>
</feature>
<dbReference type="Proteomes" id="UP001213623">
    <property type="component" value="Chromosome 1"/>
</dbReference>
<dbReference type="Pfam" id="PF05071">
    <property type="entry name" value="NDUFA12"/>
    <property type="match status" value="1"/>
</dbReference>
<dbReference type="GO" id="GO:0005739">
    <property type="term" value="C:mitochondrion"/>
    <property type="evidence" value="ECO:0007669"/>
    <property type="project" value="TreeGrafter"/>
</dbReference>
<dbReference type="GO" id="GO:0045271">
    <property type="term" value="C:respiratory chain complex I"/>
    <property type="evidence" value="ECO:0007669"/>
    <property type="project" value="InterPro"/>
</dbReference>
<keyword evidence="4" id="KW-1185">Reference proteome</keyword>